<accession>A0A1M6C6G5</accession>
<reference evidence="2 3" key="1">
    <citation type="submission" date="2016-11" db="EMBL/GenBank/DDBJ databases">
        <authorList>
            <person name="Jaros S."/>
            <person name="Januszkiewicz K."/>
            <person name="Wedrychowicz H."/>
        </authorList>
    </citation>
    <scope>NUCLEOTIDE SEQUENCE [LARGE SCALE GENOMIC DNA]</scope>
    <source>
        <strain evidence="2 3">CGMCC 1.10190</strain>
    </source>
</reference>
<keyword evidence="3" id="KW-1185">Reference proteome</keyword>
<dbReference type="AlphaFoldDB" id="A0A1M6C6G5"/>
<protein>
    <recommendedName>
        <fullName evidence="1">Stability determinant domain-containing protein</fullName>
    </recommendedName>
</protein>
<dbReference type="OrthoDB" id="1666683at2"/>
<dbReference type="Gene3D" id="6.20.450.20">
    <property type="match status" value="1"/>
</dbReference>
<evidence type="ECO:0000313" key="2">
    <source>
        <dbReference type="EMBL" id="SHI56605.1"/>
    </source>
</evidence>
<sequence length="71" mass="8062">MSVALSPIVSEFETEEQAASYDRWFRAKVQTSRDDPRPSIPHDEAMARIRQKLAAKVANQEKADSSRSRDV</sequence>
<name>A0A1M6C6G5_9BURK</name>
<dbReference type="InterPro" id="IPR048851">
    <property type="entry name" value="PaaA2_dom"/>
</dbReference>
<organism evidence="2 3">
    <name type="scientific">Pollutimonas bauzanensis</name>
    <dbReference type="NCBI Taxonomy" id="658167"/>
    <lineage>
        <taxon>Bacteria</taxon>
        <taxon>Pseudomonadati</taxon>
        <taxon>Pseudomonadota</taxon>
        <taxon>Betaproteobacteria</taxon>
        <taxon>Burkholderiales</taxon>
        <taxon>Alcaligenaceae</taxon>
        <taxon>Pollutimonas</taxon>
    </lineage>
</organism>
<feature type="domain" description="Stability determinant" evidence="1">
    <location>
        <begin position="16"/>
        <end position="47"/>
    </location>
</feature>
<evidence type="ECO:0000259" key="1">
    <source>
        <dbReference type="Pfam" id="PF21217"/>
    </source>
</evidence>
<dbReference type="EMBL" id="FQXE01000035">
    <property type="protein sequence ID" value="SHI56605.1"/>
    <property type="molecule type" value="Genomic_DNA"/>
</dbReference>
<proteinExistence type="predicted"/>
<dbReference type="STRING" id="658167.SAMN04488135_1355"/>
<dbReference type="Proteomes" id="UP000184226">
    <property type="component" value="Unassembled WGS sequence"/>
</dbReference>
<dbReference type="Pfam" id="PF21217">
    <property type="entry name" value="PaaA2"/>
    <property type="match status" value="1"/>
</dbReference>
<evidence type="ECO:0000313" key="3">
    <source>
        <dbReference type="Proteomes" id="UP000184226"/>
    </source>
</evidence>
<dbReference type="RefSeq" id="WP_073110384.1">
    <property type="nucleotide sequence ID" value="NZ_FQXE01000035.1"/>
</dbReference>
<gene>
    <name evidence="2" type="ORF">SAMN04488135_1355</name>
</gene>